<accession>A0A9D0ZQH0</accession>
<proteinExistence type="predicted"/>
<evidence type="ECO:0000259" key="2">
    <source>
        <dbReference type="Pfam" id="PF07670"/>
    </source>
</evidence>
<dbReference type="PANTHER" id="PTHR35793:SF2">
    <property type="entry name" value="INNER MEMBRANE PROTEIN YJIG"/>
    <property type="match status" value="1"/>
</dbReference>
<keyword evidence="1" id="KW-0472">Membrane</keyword>
<protein>
    <submittedName>
        <fullName evidence="3">Spore maturation protein</fullName>
    </submittedName>
</protein>
<dbReference type="Proteomes" id="UP000886786">
    <property type="component" value="Unassembled WGS sequence"/>
</dbReference>
<gene>
    <name evidence="3" type="ORF">IAB27_03240</name>
</gene>
<dbReference type="PANTHER" id="PTHR35793">
    <property type="entry name" value="INNER MEMBRANE PROTEIN YJIG"/>
    <property type="match status" value="1"/>
</dbReference>
<dbReference type="GO" id="GO:0005886">
    <property type="term" value="C:plasma membrane"/>
    <property type="evidence" value="ECO:0007669"/>
    <property type="project" value="TreeGrafter"/>
</dbReference>
<feature type="transmembrane region" description="Helical" evidence="1">
    <location>
        <begin position="71"/>
        <end position="94"/>
    </location>
</feature>
<feature type="transmembrane region" description="Helical" evidence="1">
    <location>
        <begin position="150"/>
        <end position="171"/>
    </location>
</feature>
<reference evidence="3" key="2">
    <citation type="journal article" date="2021" name="PeerJ">
        <title>Extensive microbial diversity within the chicken gut microbiome revealed by metagenomics and culture.</title>
        <authorList>
            <person name="Gilroy R."/>
            <person name="Ravi A."/>
            <person name="Getino M."/>
            <person name="Pursley I."/>
            <person name="Horton D.L."/>
            <person name="Alikhan N.F."/>
            <person name="Baker D."/>
            <person name="Gharbi K."/>
            <person name="Hall N."/>
            <person name="Watson M."/>
            <person name="Adriaenssens E.M."/>
            <person name="Foster-Nyarko E."/>
            <person name="Jarju S."/>
            <person name="Secka A."/>
            <person name="Antonio M."/>
            <person name="Oren A."/>
            <person name="Chaudhuri R.R."/>
            <person name="La Ragione R."/>
            <person name="Hildebrand F."/>
            <person name="Pallen M.J."/>
        </authorList>
    </citation>
    <scope>NUCLEOTIDE SEQUENCE</scope>
    <source>
        <strain evidence="3">CHK147-3167</strain>
    </source>
</reference>
<dbReference type="InterPro" id="IPR011642">
    <property type="entry name" value="Gate_dom"/>
</dbReference>
<dbReference type="EMBL" id="DVFV01000063">
    <property type="protein sequence ID" value="HIQ90626.1"/>
    <property type="molecule type" value="Genomic_DNA"/>
</dbReference>
<feature type="domain" description="Nucleoside transporter/FeoB GTPase Gate" evidence="2">
    <location>
        <begin position="43"/>
        <end position="144"/>
    </location>
</feature>
<sequence>MRAISNLFIPFILVFVISYGLFKKTNVYESFISGVKDGFPLIMKMFPSLLAMILAINVFTNSGIVNDFFSFLKPALALLNIPFDILPIAIMRPISGSFGLALLNDLYTQYGPDSFISVLSSVIQGSSDTTIYIITLYFGTIGIKKIKYSLWAGLLADMVAVILSLIIVPLFF</sequence>
<feature type="transmembrane region" description="Helical" evidence="1">
    <location>
        <begin position="7"/>
        <end position="22"/>
    </location>
</feature>
<feature type="transmembrane region" description="Helical" evidence="1">
    <location>
        <begin position="114"/>
        <end position="138"/>
    </location>
</feature>
<dbReference type="Pfam" id="PF07670">
    <property type="entry name" value="Gate"/>
    <property type="match status" value="1"/>
</dbReference>
<dbReference type="AlphaFoldDB" id="A0A9D0ZQH0"/>
<dbReference type="InterPro" id="IPR052549">
    <property type="entry name" value="SpmB"/>
</dbReference>
<reference evidence="3" key="1">
    <citation type="submission" date="2020-10" db="EMBL/GenBank/DDBJ databases">
        <authorList>
            <person name="Gilroy R."/>
        </authorList>
    </citation>
    <scope>NUCLEOTIDE SEQUENCE</scope>
    <source>
        <strain evidence="3">CHK147-3167</strain>
    </source>
</reference>
<keyword evidence="1" id="KW-0812">Transmembrane</keyword>
<name>A0A9D0ZQH0_9FIRM</name>
<keyword evidence="1" id="KW-1133">Transmembrane helix</keyword>
<feature type="transmembrane region" description="Helical" evidence="1">
    <location>
        <begin position="42"/>
        <end position="59"/>
    </location>
</feature>
<evidence type="ECO:0000313" key="4">
    <source>
        <dbReference type="Proteomes" id="UP000886786"/>
    </source>
</evidence>
<evidence type="ECO:0000256" key="1">
    <source>
        <dbReference type="SAM" id="Phobius"/>
    </source>
</evidence>
<evidence type="ECO:0000313" key="3">
    <source>
        <dbReference type="EMBL" id="HIQ90626.1"/>
    </source>
</evidence>
<comment type="caution">
    <text evidence="3">The sequence shown here is derived from an EMBL/GenBank/DDBJ whole genome shotgun (WGS) entry which is preliminary data.</text>
</comment>
<organism evidence="3 4">
    <name type="scientific">Candidatus Coprosoma intestinipullorum</name>
    <dbReference type="NCBI Taxonomy" id="2840752"/>
    <lineage>
        <taxon>Bacteria</taxon>
        <taxon>Bacillati</taxon>
        <taxon>Bacillota</taxon>
        <taxon>Bacillota incertae sedis</taxon>
        <taxon>Candidatus Coprosoma</taxon>
    </lineage>
</organism>